<accession>A0A8T0N0F6</accession>
<proteinExistence type="predicted"/>
<organism evidence="2 3">
    <name type="scientific">Panicum virgatum</name>
    <name type="common">Blackwell switchgrass</name>
    <dbReference type="NCBI Taxonomy" id="38727"/>
    <lineage>
        <taxon>Eukaryota</taxon>
        <taxon>Viridiplantae</taxon>
        <taxon>Streptophyta</taxon>
        <taxon>Embryophyta</taxon>
        <taxon>Tracheophyta</taxon>
        <taxon>Spermatophyta</taxon>
        <taxon>Magnoliopsida</taxon>
        <taxon>Liliopsida</taxon>
        <taxon>Poales</taxon>
        <taxon>Poaceae</taxon>
        <taxon>PACMAD clade</taxon>
        <taxon>Panicoideae</taxon>
        <taxon>Panicodae</taxon>
        <taxon>Paniceae</taxon>
        <taxon>Panicinae</taxon>
        <taxon>Panicum</taxon>
        <taxon>Panicum sect. Hiantes</taxon>
    </lineage>
</organism>
<gene>
    <name evidence="2" type="ORF">PVAP13_9NG638500</name>
</gene>
<feature type="region of interest" description="Disordered" evidence="1">
    <location>
        <begin position="60"/>
        <end position="111"/>
    </location>
</feature>
<keyword evidence="3" id="KW-1185">Reference proteome</keyword>
<dbReference type="EMBL" id="CM029054">
    <property type="protein sequence ID" value="KAG2542448.1"/>
    <property type="molecule type" value="Genomic_DNA"/>
</dbReference>
<feature type="non-terminal residue" evidence="2">
    <location>
        <position position="111"/>
    </location>
</feature>
<comment type="caution">
    <text evidence="2">The sequence shown here is derived from an EMBL/GenBank/DDBJ whole genome shotgun (WGS) entry which is preliminary data.</text>
</comment>
<evidence type="ECO:0000313" key="2">
    <source>
        <dbReference type="EMBL" id="KAG2542448.1"/>
    </source>
</evidence>
<dbReference type="AlphaFoldDB" id="A0A8T0N0F6"/>
<evidence type="ECO:0000256" key="1">
    <source>
        <dbReference type="SAM" id="MobiDB-lite"/>
    </source>
</evidence>
<protein>
    <submittedName>
        <fullName evidence="2">Uncharacterized protein</fullName>
    </submittedName>
</protein>
<feature type="compositionally biased region" description="Basic and acidic residues" evidence="1">
    <location>
        <begin position="91"/>
        <end position="111"/>
    </location>
</feature>
<name>A0A8T0N0F6_PANVG</name>
<reference evidence="2" key="1">
    <citation type="submission" date="2020-05" db="EMBL/GenBank/DDBJ databases">
        <title>WGS assembly of Panicum virgatum.</title>
        <authorList>
            <person name="Lovell J.T."/>
            <person name="Jenkins J."/>
            <person name="Shu S."/>
            <person name="Juenger T.E."/>
            <person name="Schmutz J."/>
        </authorList>
    </citation>
    <scope>NUCLEOTIDE SEQUENCE</scope>
    <source>
        <strain evidence="2">AP13</strain>
    </source>
</reference>
<dbReference type="Proteomes" id="UP000823388">
    <property type="component" value="Chromosome 9N"/>
</dbReference>
<sequence>MINQKRSDLLDLRENAAIHRKKPHVQRSIGMIWHLFANESLESAQQRPGRQIFQTRRVLSKTNLKRKRNQIKTKAKKQQRRLELGDEDEGKEMRMAAPRTKDEHDLRHHYI</sequence>
<feature type="compositionally biased region" description="Basic residues" evidence="1">
    <location>
        <begin position="63"/>
        <end position="79"/>
    </location>
</feature>
<evidence type="ECO:0000313" key="3">
    <source>
        <dbReference type="Proteomes" id="UP000823388"/>
    </source>
</evidence>